<dbReference type="GO" id="GO:0005794">
    <property type="term" value="C:Golgi apparatus"/>
    <property type="evidence" value="ECO:0007669"/>
    <property type="project" value="EnsemblFungi"/>
</dbReference>
<dbReference type="Pfam" id="PF01988">
    <property type="entry name" value="VIT1"/>
    <property type="match status" value="1"/>
</dbReference>
<evidence type="ECO:0000256" key="3">
    <source>
        <dbReference type="ARBA" id="ARBA00022692"/>
    </source>
</evidence>
<evidence type="ECO:0000256" key="1">
    <source>
        <dbReference type="ARBA" id="ARBA00004127"/>
    </source>
</evidence>
<feature type="compositionally biased region" description="Low complexity" evidence="6">
    <location>
        <begin position="22"/>
        <end position="32"/>
    </location>
</feature>
<name>G0W8P0_NAUDC</name>
<protein>
    <recommendedName>
        <fullName evidence="10">Protein CCC1</fullName>
    </recommendedName>
</protein>
<dbReference type="GO" id="GO:0006874">
    <property type="term" value="P:intracellular calcium ion homeostasis"/>
    <property type="evidence" value="ECO:0007669"/>
    <property type="project" value="EnsemblFungi"/>
</dbReference>
<feature type="transmembrane region" description="Helical" evidence="7">
    <location>
        <begin position="259"/>
        <end position="277"/>
    </location>
</feature>
<keyword evidence="5 7" id="KW-0472">Membrane</keyword>
<dbReference type="GO" id="GO:0030026">
    <property type="term" value="P:intracellular manganese ion homeostasis"/>
    <property type="evidence" value="ECO:0007669"/>
    <property type="project" value="EnsemblFungi"/>
</dbReference>
<feature type="compositionally biased region" description="Low complexity" evidence="6">
    <location>
        <begin position="70"/>
        <end position="85"/>
    </location>
</feature>
<dbReference type="GO" id="GO:0000329">
    <property type="term" value="C:fungal-type vacuole membrane"/>
    <property type="evidence" value="ECO:0007669"/>
    <property type="project" value="EnsemblFungi"/>
</dbReference>
<reference evidence="8 9" key="1">
    <citation type="journal article" date="2011" name="Proc. Natl. Acad. Sci. U.S.A.">
        <title>Evolutionary erosion of yeast sex chromosomes by mating-type switching accidents.</title>
        <authorList>
            <person name="Gordon J.L."/>
            <person name="Armisen D."/>
            <person name="Proux-Wera E."/>
            <person name="Oheigeartaigh S.S."/>
            <person name="Byrne K.P."/>
            <person name="Wolfe K.H."/>
        </authorList>
    </citation>
    <scope>NUCLEOTIDE SEQUENCE [LARGE SCALE GENOMIC DNA]</scope>
    <source>
        <strain evidence="9">ATCC 10597 / BCRC 20456 / CBS 421 / NBRC 0211 / NRRL Y-12639</strain>
    </source>
</reference>
<dbReference type="EMBL" id="HE580269">
    <property type="protein sequence ID" value="CCD24151.1"/>
    <property type="molecule type" value="Genomic_DNA"/>
</dbReference>
<dbReference type="KEGG" id="ndi:NDAI_0C04920"/>
<dbReference type="GO" id="GO:0015093">
    <property type="term" value="F:ferrous iron transmembrane transporter activity"/>
    <property type="evidence" value="ECO:0007669"/>
    <property type="project" value="EnsemblFungi"/>
</dbReference>
<feature type="region of interest" description="Disordered" evidence="6">
    <location>
        <begin position="17"/>
        <end position="88"/>
    </location>
</feature>
<evidence type="ECO:0000256" key="5">
    <source>
        <dbReference type="ARBA" id="ARBA00023136"/>
    </source>
</evidence>
<evidence type="ECO:0008006" key="10">
    <source>
        <dbReference type="Google" id="ProtNLM"/>
    </source>
</evidence>
<dbReference type="AlphaFoldDB" id="G0W8P0"/>
<dbReference type="GO" id="GO:0005384">
    <property type="term" value="F:manganese ion transmembrane transporter activity"/>
    <property type="evidence" value="ECO:0007669"/>
    <property type="project" value="EnsemblFungi"/>
</dbReference>
<organism evidence="8 9">
    <name type="scientific">Naumovozyma dairenensis (strain ATCC 10597 / BCRC 20456 / CBS 421 / NBRC 0211 / NRRL Y-12639)</name>
    <name type="common">Saccharomyces dairenensis</name>
    <dbReference type="NCBI Taxonomy" id="1071378"/>
    <lineage>
        <taxon>Eukaryota</taxon>
        <taxon>Fungi</taxon>
        <taxon>Dikarya</taxon>
        <taxon>Ascomycota</taxon>
        <taxon>Saccharomycotina</taxon>
        <taxon>Saccharomycetes</taxon>
        <taxon>Saccharomycetales</taxon>
        <taxon>Saccharomycetaceae</taxon>
        <taxon>Naumovozyma</taxon>
    </lineage>
</organism>
<dbReference type="OrthoDB" id="73465at2759"/>
<proteinExistence type="inferred from homology"/>
<keyword evidence="3 7" id="KW-0812">Transmembrane</keyword>
<keyword evidence="4 7" id="KW-1133">Transmembrane helix</keyword>
<dbReference type="eggNOG" id="KOG4473">
    <property type="taxonomic scope" value="Eukaryota"/>
</dbReference>
<feature type="transmembrane region" description="Helical" evidence="7">
    <location>
        <begin position="229"/>
        <end position="253"/>
    </location>
</feature>
<dbReference type="STRING" id="1071378.G0W8P0"/>
<sequence>MSIVALKNAVVKVISSNADNKNNTQQQQTQNTSSYGSITTNNDNNNNNSNNLGQQPDLEQGLSPSTKSLNYDVDSSRSSNNNDSNVGIFDSLDPRMISDLIIGLSDGLTVPFALTAGLSSLGDSKLVITGGFAELISGAISMGLGGYLGAKSESDYYHAEVKQERRKIFENQNLIYHEVEDILIQINPDFSEETILSFIKDLQSNPDLMLDFVVRYGKGLEEPAENRQFISAMTIGGGYLIGGFVPLFPYFFVTSVHQGLIYSIIVMAVTLFLFGYFKAQISMGDVSTFPRKIGEGVEMMTVGGVAAAAAWFFVKLLG</sequence>
<dbReference type="RefSeq" id="XP_003669394.1">
    <property type="nucleotide sequence ID" value="XM_003669346.1"/>
</dbReference>
<dbReference type="CDD" id="cd02435">
    <property type="entry name" value="CCC1"/>
    <property type="match status" value="1"/>
</dbReference>
<evidence type="ECO:0000256" key="4">
    <source>
        <dbReference type="ARBA" id="ARBA00022989"/>
    </source>
</evidence>
<accession>G0W8P0</accession>
<feature type="compositionally biased region" description="Low complexity" evidence="6">
    <location>
        <begin position="41"/>
        <end position="51"/>
    </location>
</feature>
<evidence type="ECO:0000256" key="6">
    <source>
        <dbReference type="SAM" id="MobiDB-lite"/>
    </source>
</evidence>
<evidence type="ECO:0000256" key="7">
    <source>
        <dbReference type="SAM" id="Phobius"/>
    </source>
</evidence>
<evidence type="ECO:0000313" key="9">
    <source>
        <dbReference type="Proteomes" id="UP000000689"/>
    </source>
</evidence>
<feature type="transmembrane region" description="Helical" evidence="7">
    <location>
        <begin position="297"/>
        <end position="314"/>
    </location>
</feature>
<dbReference type="GeneID" id="11496623"/>
<comment type="similarity">
    <text evidence="2">Belongs to the CCC1 family.</text>
</comment>
<evidence type="ECO:0000256" key="2">
    <source>
        <dbReference type="ARBA" id="ARBA00007049"/>
    </source>
</evidence>
<dbReference type="InterPro" id="IPR008217">
    <property type="entry name" value="Ccc1_fam"/>
</dbReference>
<comment type="subcellular location">
    <subcellularLocation>
        <location evidence="1">Endomembrane system</location>
        <topology evidence="1">Multi-pass membrane protein</topology>
    </subcellularLocation>
</comment>
<evidence type="ECO:0000313" key="8">
    <source>
        <dbReference type="EMBL" id="CCD24151.1"/>
    </source>
</evidence>
<dbReference type="PANTHER" id="PTHR31851">
    <property type="entry name" value="FE(2+)/MN(2+) TRANSPORTER PCL1"/>
    <property type="match status" value="1"/>
</dbReference>
<dbReference type="OMA" id="QMCCVGG"/>
<dbReference type="GO" id="GO:0006879">
    <property type="term" value="P:intracellular iron ion homeostasis"/>
    <property type="evidence" value="ECO:0007669"/>
    <property type="project" value="EnsemblFungi"/>
</dbReference>
<gene>
    <name evidence="8" type="primary">NDAI0C04920</name>
    <name evidence="8" type="ordered locus">NDAI_0C04920</name>
</gene>
<keyword evidence="9" id="KW-1185">Reference proteome</keyword>
<dbReference type="Proteomes" id="UP000000689">
    <property type="component" value="Chromosome 3"/>
</dbReference>
<dbReference type="GO" id="GO:1990461">
    <property type="term" value="P:detoxification of iron ion"/>
    <property type="evidence" value="ECO:0007669"/>
    <property type="project" value="EnsemblFungi"/>
</dbReference>
<dbReference type="HOGENOM" id="CLU_038957_0_0_1"/>